<dbReference type="Proteomes" id="UP000027135">
    <property type="component" value="Unassembled WGS sequence"/>
</dbReference>
<dbReference type="AlphaFoldDB" id="A0A067R642"/>
<protein>
    <submittedName>
        <fullName evidence="1">Uncharacterized protein</fullName>
    </submittedName>
</protein>
<reference evidence="1 2" key="1">
    <citation type="journal article" date="2014" name="Nat. Commun.">
        <title>Molecular traces of alternative social organization in a termite genome.</title>
        <authorList>
            <person name="Terrapon N."/>
            <person name="Li C."/>
            <person name="Robertson H.M."/>
            <person name="Ji L."/>
            <person name="Meng X."/>
            <person name="Booth W."/>
            <person name="Chen Z."/>
            <person name="Childers C.P."/>
            <person name="Glastad K.M."/>
            <person name="Gokhale K."/>
            <person name="Gowin J."/>
            <person name="Gronenberg W."/>
            <person name="Hermansen R.A."/>
            <person name="Hu H."/>
            <person name="Hunt B.G."/>
            <person name="Huylmans A.K."/>
            <person name="Khalil S.M."/>
            <person name="Mitchell R.D."/>
            <person name="Munoz-Torres M.C."/>
            <person name="Mustard J.A."/>
            <person name="Pan H."/>
            <person name="Reese J.T."/>
            <person name="Scharf M.E."/>
            <person name="Sun F."/>
            <person name="Vogel H."/>
            <person name="Xiao J."/>
            <person name="Yang W."/>
            <person name="Yang Z."/>
            <person name="Yang Z."/>
            <person name="Zhou J."/>
            <person name="Zhu J."/>
            <person name="Brent C.S."/>
            <person name="Elsik C.G."/>
            <person name="Goodisman M.A."/>
            <person name="Liberles D.A."/>
            <person name="Roe R.M."/>
            <person name="Vargo E.L."/>
            <person name="Vilcinskas A."/>
            <person name="Wang J."/>
            <person name="Bornberg-Bauer E."/>
            <person name="Korb J."/>
            <person name="Zhang G."/>
            <person name="Liebig J."/>
        </authorList>
    </citation>
    <scope>NUCLEOTIDE SEQUENCE [LARGE SCALE GENOMIC DNA]</scope>
    <source>
        <tissue evidence="1">Whole organism</tissue>
    </source>
</reference>
<organism evidence="1 2">
    <name type="scientific">Zootermopsis nevadensis</name>
    <name type="common">Dampwood termite</name>
    <dbReference type="NCBI Taxonomy" id="136037"/>
    <lineage>
        <taxon>Eukaryota</taxon>
        <taxon>Metazoa</taxon>
        <taxon>Ecdysozoa</taxon>
        <taxon>Arthropoda</taxon>
        <taxon>Hexapoda</taxon>
        <taxon>Insecta</taxon>
        <taxon>Pterygota</taxon>
        <taxon>Neoptera</taxon>
        <taxon>Polyneoptera</taxon>
        <taxon>Dictyoptera</taxon>
        <taxon>Blattodea</taxon>
        <taxon>Blattoidea</taxon>
        <taxon>Termitoidae</taxon>
        <taxon>Termopsidae</taxon>
        <taxon>Zootermopsis</taxon>
    </lineage>
</organism>
<keyword evidence="2" id="KW-1185">Reference proteome</keyword>
<proteinExistence type="predicted"/>
<evidence type="ECO:0000313" key="2">
    <source>
        <dbReference type="Proteomes" id="UP000027135"/>
    </source>
</evidence>
<dbReference type="InParanoid" id="A0A067R642"/>
<name>A0A067R642_ZOONE</name>
<accession>A0A067R642</accession>
<dbReference type="EMBL" id="KK852676">
    <property type="protein sequence ID" value="KDR18694.1"/>
    <property type="molecule type" value="Genomic_DNA"/>
</dbReference>
<evidence type="ECO:0000313" key="1">
    <source>
        <dbReference type="EMBL" id="KDR18694.1"/>
    </source>
</evidence>
<sequence length="56" mass="6702">MTRLVPENINNFRVSRVPQIIHSNRKTNHRQAMEQKQSTINRVKHEEFFGNKNTII</sequence>
<gene>
    <name evidence="1" type="ORF">L798_07389</name>
</gene>